<gene>
    <name evidence="2" type="ORF">B0H15DRAFT_863643</name>
</gene>
<dbReference type="AlphaFoldDB" id="A0AAD6TSV6"/>
<proteinExistence type="predicted"/>
<sequence>MSWFLLLFYLVNTIIARTQTPLLANIADEWGLNAPPNPNSTGHLVFDTVSSLLQHWPNTQYHTGHTIVPGTISTGTLLYHGRGDAHPPTASEWVSTDPEFGRLFCTKIESCWLLTFIATRPLRVLYFDGSSATKAPDGPMDTQDLLAWGVVSPECANVSWEYRRMERLCSMGGFDAYVRMQLNFEIMLCSFTDGVQIASGSHLEAEPIFPHHGYAFVHSSKWHDSYPGETRIQLDLTQLVSLYDVELAPSLVAHRAGQPRHAHRLLGIDERDTAAVLERVRAITFGPGIGSGVDWQAQFQVIRHRYATRLELLQLTLDNGAAEHAFHQLQILLTPYRLRSAIPPPAGRDTAWAGPVFRACAQGHTAFTESMQAAFTASEWLLLSTMQETTREICRVLVRMWADGVLALRGSSAIPDSLAPKWKTEVDALVGWLGWSEWTKCRPACAPDESCYLPGAPFSMEQWNVTEPRCIRLIEPYSGLRSLASARAF</sequence>
<feature type="chain" id="PRO_5042289625" evidence="1">
    <location>
        <begin position="17"/>
        <end position="489"/>
    </location>
</feature>
<keyword evidence="1" id="KW-0732">Signal</keyword>
<dbReference type="EMBL" id="JARJCN010000080">
    <property type="protein sequence ID" value="KAJ7076541.1"/>
    <property type="molecule type" value="Genomic_DNA"/>
</dbReference>
<name>A0AAD6TSV6_9AGAR</name>
<dbReference type="Proteomes" id="UP001222325">
    <property type="component" value="Unassembled WGS sequence"/>
</dbReference>
<keyword evidence="3" id="KW-1185">Reference proteome</keyword>
<dbReference type="InterPro" id="IPR038921">
    <property type="entry name" value="YOR389W-like"/>
</dbReference>
<evidence type="ECO:0000256" key="1">
    <source>
        <dbReference type="SAM" id="SignalP"/>
    </source>
</evidence>
<protein>
    <submittedName>
        <fullName evidence="2">Uncharacterized protein</fullName>
    </submittedName>
</protein>
<comment type="caution">
    <text evidence="2">The sequence shown here is derived from an EMBL/GenBank/DDBJ whole genome shotgun (WGS) entry which is preliminary data.</text>
</comment>
<organism evidence="2 3">
    <name type="scientific">Mycena belliarum</name>
    <dbReference type="NCBI Taxonomy" id="1033014"/>
    <lineage>
        <taxon>Eukaryota</taxon>
        <taxon>Fungi</taxon>
        <taxon>Dikarya</taxon>
        <taxon>Basidiomycota</taxon>
        <taxon>Agaricomycotina</taxon>
        <taxon>Agaricomycetes</taxon>
        <taxon>Agaricomycetidae</taxon>
        <taxon>Agaricales</taxon>
        <taxon>Marasmiineae</taxon>
        <taxon>Mycenaceae</taxon>
        <taxon>Mycena</taxon>
    </lineage>
</organism>
<accession>A0AAD6TSV6</accession>
<dbReference type="PANTHER" id="PTHR35204">
    <property type="entry name" value="YALI0A21131P"/>
    <property type="match status" value="1"/>
</dbReference>
<feature type="signal peptide" evidence="1">
    <location>
        <begin position="1"/>
        <end position="16"/>
    </location>
</feature>
<reference evidence="2" key="1">
    <citation type="submission" date="2023-03" db="EMBL/GenBank/DDBJ databases">
        <title>Massive genome expansion in bonnet fungi (Mycena s.s.) driven by repeated elements and novel gene families across ecological guilds.</title>
        <authorList>
            <consortium name="Lawrence Berkeley National Laboratory"/>
            <person name="Harder C.B."/>
            <person name="Miyauchi S."/>
            <person name="Viragh M."/>
            <person name="Kuo A."/>
            <person name="Thoen E."/>
            <person name="Andreopoulos B."/>
            <person name="Lu D."/>
            <person name="Skrede I."/>
            <person name="Drula E."/>
            <person name="Henrissat B."/>
            <person name="Morin E."/>
            <person name="Kohler A."/>
            <person name="Barry K."/>
            <person name="LaButti K."/>
            <person name="Morin E."/>
            <person name="Salamov A."/>
            <person name="Lipzen A."/>
            <person name="Mereny Z."/>
            <person name="Hegedus B."/>
            <person name="Baldrian P."/>
            <person name="Stursova M."/>
            <person name="Weitz H."/>
            <person name="Taylor A."/>
            <person name="Grigoriev I.V."/>
            <person name="Nagy L.G."/>
            <person name="Martin F."/>
            <person name="Kauserud H."/>
        </authorList>
    </citation>
    <scope>NUCLEOTIDE SEQUENCE</scope>
    <source>
        <strain evidence="2">CBHHK173m</strain>
    </source>
</reference>
<evidence type="ECO:0000313" key="2">
    <source>
        <dbReference type="EMBL" id="KAJ7076541.1"/>
    </source>
</evidence>
<dbReference type="PANTHER" id="PTHR35204:SF1">
    <property type="entry name" value="ENTEROTOXIN"/>
    <property type="match status" value="1"/>
</dbReference>
<evidence type="ECO:0000313" key="3">
    <source>
        <dbReference type="Proteomes" id="UP001222325"/>
    </source>
</evidence>